<dbReference type="AlphaFoldDB" id="A0AAV7MZU0"/>
<gene>
    <name evidence="1" type="ORF">NDU88_005925</name>
</gene>
<protein>
    <recommendedName>
        <fullName evidence="3">Secreted protein</fullName>
    </recommendedName>
</protein>
<name>A0AAV7MZU0_PLEWA</name>
<keyword evidence="2" id="KW-1185">Reference proteome</keyword>
<evidence type="ECO:0008006" key="3">
    <source>
        <dbReference type="Google" id="ProtNLM"/>
    </source>
</evidence>
<evidence type="ECO:0000313" key="2">
    <source>
        <dbReference type="Proteomes" id="UP001066276"/>
    </source>
</evidence>
<comment type="caution">
    <text evidence="1">The sequence shown here is derived from an EMBL/GenBank/DDBJ whole genome shotgun (WGS) entry which is preliminary data.</text>
</comment>
<dbReference type="EMBL" id="JANPWB010000013">
    <property type="protein sequence ID" value="KAJ1108549.1"/>
    <property type="molecule type" value="Genomic_DNA"/>
</dbReference>
<accession>A0AAV7MZU0</accession>
<proteinExistence type="predicted"/>
<sequence>MTQTCVPALVGACWPVPSVPCPYWSCPTGSTGVRSLPPPASAAIGLAGVVWGPSWPMRGWRPRVARARLPMRAWLDYPVTHVASFHTEQVLELRPGT</sequence>
<evidence type="ECO:0000313" key="1">
    <source>
        <dbReference type="EMBL" id="KAJ1108549.1"/>
    </source>
</evidence>
<organism evidence="1 2">
    <name type="scientific">Pleurodeles waltl</name>
    <name type="common">Iberian ribbed newt</name>
    <dbReference type="NCBI Taxonomy" id="8319"/>
    <lineage>
        <taxon>Eukaryota</taxon>
        <taxon>Metazoa</taxon>
        <taxon>Chordata</taxon>
        <taxon>Craniata</taxon>
        <taxon>Vertebrata</taxon>
        <taxon>Euteleostomi</taxon>
        <taxon>Amphibia</taxon>
        <taxon>Batrachia</taxon>
        <taxon>Caudata</taxon>
        <taxon>Salamandroidea</taxon>
        <taxon>Salamandridae</taxon>
        <taxon>Pleurodelinae</taxon>
        <taxon>Pleurodeles</taxon>
    </lineage>
</organism>
<dbReference type="Proteomes" id="UP001066276">
    <property type="component" value="Chromosome 9"/>
</dbReference>
<reference evidence="1" key="1">
    <citation type="journal article" date="2022" name="bioRxiv">
        <title>Sequencing and chromosome-scale assembly of the giantPleurodeles waltlgenome.</title>
        <authorList>
            <person name="Brown T."/>
            <person name="Elewa A."/>
            <person name="Iarovenko S."/>
            <person name="Subramanian E."/>
            <person name="Araus A.J."/>
            <person name="Petzold A."/>
            <person name="Susuki M."/>
            <person name="Suzuki K.-i.T."/>
            <person name="Hayashi T."/>
            <person name="Toyoda A."/>
            <person name="Oliveira C."/>
            <person name="Osipova E."/>
            <person name="Leigh N.D."/>
            <person name="Simon A."/>
            <person name="Yun M.H."/>
        </authorList>
    </citation>
    <scope>NUCLEOTIDE SEQUENCE</scope>
    <source>
        <strain evidence="1">20211129_DDA</strain>
        <tissue evidence="1">Liver</tissue>
    </source>
</reference>